<dbReference type="STRING" id="39482.ERS852491_01282"/>
<keyword evidence="5 7" id="KW-1133">Transmembrane helix</keyword>
<protein>
    <submittedName>
        <fullName evidence="9">Putative Mg(2+) transport ATPase</fullName>
    </submittedName>
</protein>
<evidence type="ECO:0000259" key="8">
    <source>
        <dbReference type="Pfam" id="PF02308"/>
    </source>
</evidence>
<evidence type="ECO:0000256" key="7">
    <source>
        <dbReference type="SAM" id="Phobius"/>
    </source>
</evidence>
<dbReference type="OrthoDB" id="9811198at2"/>
<keyword evidence="6 7" id="KW-0472">Membrane</keyword>
<organism evidence="9 10">
    <name type="scientific">Faecalicatena contorta</name>
    <dbReference type="NCBI Taxonomy" id="39482"/>
    <lineage>
        <taxon>Bacteria</taxon>
        <taxon>Bacillati</taxon>
        <taxon>Bacillota</taxon>
        <taxon>Clostridia</taxon>
        <taxon>Lachnospirales</taxon>
        <taxon>Lachnospiraceae</taxon>
        <taxon>Faecalicatena</taxon>
    </lineage>
</organism>
<evidence type="ECO:0000256" key="3">
    <source>
        <dbReference type="ARBA" id="ARBA00022475"/>
    </source>
</evidence>
<dbReference type="PRINTS" id="PR01837">
    <property type="entry name" value="MGTCSAPBPROT"/>
</dbReference>
<evidence type="ECO:0000256" key="2">
    <source>
        <dbReference type="ARBA" id="ARBA00009298"/>
    </source>
</evidence>
<evidence type="ECO:0000256" key="1">
    <source>
        <dbReference type="ARBA" id="ARBA00004651"/>
    </source>
</evidence>
<dbReference type="GO" id="GO:0005886">
    <property type="term" value="C:plasma membrane"/>
    <property type="evidence" value="ECO:0007669"/>
    <property type="project" value="UniProtKB-SubCell"/>
</dbReference>
<evidence type="ECO:0000313" key="10">
    <source>
        <dbReference type="Proteomes" id="UP000095544"/>
    </source>
</evidence>
<feature type="transmembrane region" description="Helical" evidence="7">
    <location>
        <begin position="122"/>
        <end position="139"/>
    </location>
</feature>
<dbReference type="Pfam" id="PF02308">
    <property type="entry name" value="MgtC"/>
    <property type="match status" value="1"/>
</dbReference>
<evidence type="ECO:0000256" key="4">
    <source>
        <dbReference type="ARBA" id="ARBA00022692"/>
    </source>
</evidence>
<sequence>MLPQVLVQLEYLARILGAALCGMVVGYERENHFKTAGIRTHTIVALASAVMMIISKYGFNDILPLNHIGLDPSRVAAGIVTAIGFLGAGIIFTRNVTVSGLTTAAGIWATVGIGMAFGAGMYVLGVMTTICIIIIQFILHKNFRWLKTLSIQQITLEIRETDHLKSILKDSFAIRDLKILTMKATRIDEETLKLKLNVAFPDDYTFQDVIDLLKENPQIKSVDI</sequence>
<dbReference type="PANTHER" id="PTHR33778:SF1">
    <property type="entry name" value="MAGNESIUM TRANSPORTER YHID-RELATED"/>
    <property type="match status" value="1"/>
</dbReference>
<comment type="similarity">
    <text evidence="2">Belongs to the MgtC/SapB family.</text>
</comment>
<dbReference type="PANTHER" id="PTHR33778">
    <property type="entry name" value="PROTEIN MGTC"/>
    <property type="match status" value="1"/>
</dbReference>
<reference evidence="9 10" key="1">
    <citation type="submission" date="2015-09" db="EMBL/GenBank/DDBJ databases">
        <authorList>
            <consortium name="Pathogen Informatics"/>
        </authorList>
    </citation>
    <scope>NUCLEOTIDE SEQUENCE [LARGE SCALE GENOMIC DNA]</scope>
    <source>
        <strain evidence="9 10">2789STDY5834876</strain>
    </source>
</reference>
<dbReference type="InterPro" id="IPR049177">
    <property type="entry name" value="MgtC_SapB_SrpB_YhiD_N"/>
</dbReference>
<feature type="domain" description="MgtC/SapB/SrpB/YhiD N-terminal" evidence="8">
    <location>
        <begin position="16"/>
        <end position="141"/>
    </location>
</feature>
<evidence type="ECO:0000313" key="9">
    <source>
        <dbReference type="EMBL" id="CUO10313.1"/>
    </source>
</evidence>
<gene>
    <name evidence="9" type="primary">sapB</name>
    <name evidence="9" type="ORF">ERS852491_01282</name>
</gene>
<dbReference type="AlphaFoldDB" id="A0A174CBC5"/>
<feature type="transmembrane region" description="Helical" evidence="7">
    <location>
        <begin position="38"/>
        <end position="55"/>
    </location>
</feature>
<feature type="transmembrane region" description="Helical" evidence="7">
    <location>
        <begin position="75"/>
        <end position="92"/>
    </location>
</feature>
<feature type="transmembrane region" description="Helical" evidence="7">
    <location>
        <begin position="6"/>
        <end position="26"/>
    </location>
</feature>
<accession>A0A174CBC5</accession>
<comment type="subcellular location">
    <subcellularLocation>
        <location evidence="1">Cell membrane</location>
        <topology evidence="1">Multi-pass membrane protein</topology>
    </subcellularLocation>
</comment>
<dbReference type="Proteomes" id="UP000095544">
    <property type="component" value="Unassembled WGS sequence"/>
</dbReference>
<dbReference type="EMBL" id="CYZU01000009">
    <property type="protein sequence ID" value="CUO10313.1"/>
    <property type="molecule type" value="Genomic_DNA"/>
</dbReference>
<name>A0A174CBC5_9FIRM</name>
<keyword evidence="3" id="KW-1003">Cell membrane</keyword>
<dbReference type="InterPro" id="IPR003416">
    <property type="entry name" value="MgtC/SapB/SrpB/YhiD_fam"/>
</dbReference>
<dbReference type="RefSeq" id="WP_050639559.1">
    <property type="nucleotide sequence ID" value="NZ_CABKUE010000007.1"/>
</dbReference>
<evidence type="ECO:0000256" key="5">
    <source>
        <dbReference type="ARBA" id="ARBA00022989"/>
    </source>
</evidence>
<keyword evidence="4 7" id="KW-0812">Transmembrane</keyword>
<evidence type="ECO:0000256" key="6">
    <source>
        <dbReference type="ARBA" id="ARBA00023136"/>
    </source>
</evidence>
<proteinExistence type="inferred from homology"/>